<reference evidence="1 2" key="1">
    <citation type="submission" date="2021-06" db="EMBL/GenBank/DDBJ databases">
        <title>Caerostris darwini draft genome.</title>
        <authorList>
            <person name="Kono N."/>
            <person name="Arakawa K."/>
        </authorList>
    </citation>
    <scope>NUCLEOTIDE SEQUENCE [LARGE SCALE GENOMIC DNA]</scope>
</reference>
<evidence type="ECO:0000313" key="2">
    <source>
        <dbReference type="Proteomes" id="UP001054837"/>
    </source>
</evidence>
<dbReference type="EMBL" id="BPLQ01003268">
    <property type="protein sequence ID" value="GIX99122.1"/>
    <property type="molecule type" value="Genomic_DNA"/>
</dbReference>
<dbReference type="Proteomes" id="UP001054837">
    <property type="component" value="Unassembled WGS sequence"/>
</dbReference>
<evidence type="ECO:0000313" key="1">
    <source>
        <dbReference type="EMBL" id="GIX99122.1"/>
    </source>
</evidence>
<comment type="caution">
    <text evidence="1">The sequence shown here is derived from an EMBL/GenBank/DDBJ whole genome shotgun (WGS) entry which is preliminary data.</text>
</comment>
<dbReference type="AlphaFoldDB" id="A0AAV4PNI8"/>
<gene>
    <name evidence="1" type="ORF">CDAR_497801</name>
</gene>
<accession>A0AAV4PNI8</accession>
<proteinExistence type="predicted"/>
<name>A0AAV4PNI8_9ARAC</name>
<sequence length="110" mass="12318">MVTLPLLETRELCLSMYSHKRRRSTDGPKVSREKRITEKEHCQIACYPGDASWGTEGPDRSGSIAHRVAFNGGALFGDHVIPVRRMRLSRTSPDAEKSGKGVFAAWDLYL</sequence>
<keyword evidence="2" id="KW-1185">Reference proteome</keyword>
<protein>
    <submittedName>
        <fullName evidence="1">Uncharacterized protein</fullName>
    </submittedName>
</protein>
<organism evidence="1 2">
    <name type="scientific">Caerostris darwini</name>
    <dbReference type="NCBI Taxonomy" id="1538125"/>
    <lineage>
        <taxon>Eukaryota</taxon>
        <taxon>Metazoa</taxon>
        <taxon>Ecdysozoa</taxon>
        <taxon>Arthropoda</taxon>
        <taxon>Chelicerata</taxon>
        <taxon>Arachnida</taxon>
        <taxon>Araneae</taxon>
        <taxon>Araneomorphae</taxon>
        <taxon>Entelegynae</taxon>
        <taxon>Araneoidea</taxon>
        <taxon>Araneidae</taxon>
        <taxon>Caerostris</taxon>
    </lineage>
</organism>